<feature type="compositionally biased region" description="Acidic residues" evidence="2">
    <location>
        <begin position="263"/>
        <end position="290"/>
    </location>
</feature>
<dbReference type="EMBL" id="NCVQ01000005">
    <property type="protein sequence ID" value="PWZ25589.1"/>
    <property type="molecule type" value="Genomic_DNA"/>
</dbReference>
<dbReference type="ExpressionAtlas" id="A0A3L6EXY7">
    <property type="expression patterns" value="baseline and differential"/>
</dbReference>
<feature type="region of interest" description="Disordered" evidence="2">
    <location>
        <begin position="78"/>
        <end position="114"/>
    </location>
</feature>
<dbReference type="PANTHER" id="PTHR33476">
    <property type="entry name" value="EMB|CAB62613.1"/>
    <property type="match status" value="1"/>
</dbReference>
<accession>A0A3L6EXY7</accession>
<evidence type="ECO:0000313" key="4">
    <source>
        <dbReference type="Proteomes" id="UP000251960"/>
    </source>
</evidence>
<organism evidence="3 4">
    <name type="scientific">Zea mays</name>
    <name type="common">Maize</name>
    <dbReference type="NCBI Taxonomy" id="4577"/>
    <lineage>
        <taxon>Eukaryota</taxon>
        <taxon>Viridiplantae</taxon>
        <taxon>Streptophyta</taxon>
        <taxon>Embryophyta</taxon>
        <taxon>Tracheophyta</taxon>
        <taxon>Spermatophyta</taxon>
        <taxon>Magnoliopsida</taxon>
        <taxon>Liliopsida</taxon>
        <taxon>Poales</taxon>
        <taxon>Poaceae</taxon>
        <taxon>PACMAD clade</taxon>
        <taxon>Panicoideae</taxon>
        <taxon>Andropogonodae</taxon>
        <taxon>Andropogoneae</taxon>
        <taxon>Tripsacinae</taxon>
        <taxon>Zea</taxon>
    </lineage>
</organism>
<dbReference type="PANTHER" id="PTHR33476:SF33">
    <property type="entry name" value="OS02G0795200 PROTEIN"/>
    <property type="match status" value="1"/>
</dbReference>
<proteinExistence type="predicted"/>
<dbReference type="Proteomes" id="UP000251960">
    <property type="component" value="Chromosome 4"/>
</dbReference>
<feature type="coiled-coil region" evidence="1">
    <location>
        <begin position="316"/>
        <end position="343"/>
    </location>
</feature>
<sequence length="364" mass="38552">MAADGTTPRVSASSPPTVGTLLTRASAARDRGCSSPRSLLSRILHGGRGRSGAGFGCRIRLLPRYCASASAAAAKEDAIAAAKHEEEDEPAEVEAAQPAPREPGGPRSSLGKQDALPASLGLGASLVLLLSKSAAELSRMAELRAQMERLLVDARADARSCTGRPSASGGRSDCASAVKGSVARAGGEDEEVGALSRSNGDGGRDMDRMEAELEAELSRLQLHGVSDVEDSPPSRRRDDQLVVQAGPKSGSSSRRHSAICSEGDSDDGETDNSGDESQEDEGEYEHDADEGNVINGPAHGGVSARELQLRLHQLLQSRHEARIAELESALESARWKLRETERDACRWRDTAKLATRFADESRLR</sequence>
<evidence type="ECO:0008006" key="5">
    <source>
        <dbReference type="Google" id="ProtNLM"/>
    </source>
</evidence>
<dbReference type="AlphaFoldDB" id="A0A3L6EXY7"/>
<dbReference type="InterPro" id="IPR040348">
    <property type="entry name" value="POLAR-like"/>
</dbReference>
<name>A0A3L6EXY7_MAIZE</name>
<protein>
    <recommendedName>
        <fullName evidence="5">Protein POLAR LOCALIZATION DURING ASYMMETRIC DIVISION AND REDISTRIBUTION</fullName>
    </recommendedName>
</protein>
<reference evidence="3 4" key="1">
    <citation type="journal article" date="2018" name="Nat. Genet.">
        <title>Extensive intraspecific gene order and gene structural variations between Mo17 and other maize genomes.</title>
        <authorList>
            <person name="Sun S."/>
            <person name="Zhou Y."/>
            <person name="Chen J."/>
            <person name="Shi J."/>
            <person name="Zhao H."/>
            <person name="Zhao H."/>
            <person name="Song W."/>
            <person name="Zhang M."/>
            <person name="Cui Y."/>
            <person name="Dong X."/>
            <person name="Liu H."/>
            <person name="Ma X."/>
            <person name="Jiao Y."/>
            <person name="Wang B."/>
            <person name="Wei X."/>
            <person name="Stein J.C."/>
            <person name="Glaubitz J.C."/>
            <person name="Lu F."/>
            <person name="Yu G."/>
            <person name="Liang C."/>
            <person name="Fengler K."/>
            <person name="Li B."/>
            <person name="Rafalski A."/>
            <person name="Schnable P.S."/>
            <person name="Ware D.H."/>
            <person name="Buckler E.S."/>
            <person name="Lai J."/>
        </authorList>
    </citation>
    <scope>NUCLEOTIDE SEQUENCE [LARGE SCALE GENOMIC DNA]</scope>
    <source>
        <strain evidence="4">cv. Missouri 17</strain>
        <tissue evidence="3">Seedling</tissue>
    </source>
</reference>
<evidence type="ECO:0000256" key="1">
    <source>
        <dbReference type="SAM" id="Coils"/>
    </source>
</evidence>
<comment type="caution">
    <text evidence="3">The sequence shown here is derived from an EMBL/GenBank/DDBJ whole genome shotgun (WGS) entry which is preliminary data.</text>
</comment>
<evidence type="ECO:0000313" key="3">
    <source>
        <dbReference type="EMBL" id="PWZ25589.1"/>
    </source>
</evidence>
<evidence type="ECO:0000256" key="2">
    <source>
        <dbReference type="SAM" id="MobiDB-lite"/>
    </source>
</evidence>
<feature type="region of interest" description="Disordered" evidence="2">
    <location>
        <begin position="181"/>
        <end position="205"/>
    </location>
</feature>
<keyword evidence="1" id="KW-0175">Coiled coil</keyword>
<dbReference type="GO" id="GO:0008356">
    <property type="term" value="P:asymmetric cell division"/>
    <property type="evidence" value="ECO:0007669"/>
    <property type="project" value="InterPro"/>
</dbReference>
<feature type="region of interest" description="Disordered" evidence="2">
    <location>
        <begin position="222"/>
        <end position="300"/>
    </location>
</feature>
<gene>
    <name evidence="3" type="ORF">Zm00014a_012204</name>
</gene>